<evidence type="ECO:0000256" key="1">
    <source>
        <dbReference type="SAM" id="MobiDB-lite"/>
    </source>
</evidence>
<comment type="caution">
    <text evidence="2">The sequence shown here is derived from an EMBL/GenBank/DDBJ whole genome shotgun (WGS) entry which is preliminary data.</text>
</comment>
<protein>
    <submittedName>
        <fullName evidence="2">Uncharacterized protein</fullName>
    </submittedName>
</protein>
<name>A0A0V1DVY3_TRIPS</name>
<dbReference type="Proteomes" id="UP000054632">
    <property type="component" value="Unassembled WGS sequence"/>
</dbReference>
<feature type="region of interest" description="Disordered" evidence="1">
    <location>
        <begin position="1"/>
        <end position="22"/>
    </location>
</feature>
<gene>
    <name evidence="2" type="ORF">T4A_5349</name>
</gene>
<accession>A0A0V1DVY3</accession>
<evidence type="ECO:0000313" key="2">
    <source>
        <dbReference type="EMBL" id="KRY65478.1"/>
    </source>
</evidence>
<dbReference type="AlphaFoldDB" id="A0A0V1DVY3"/>
<sequence>MDTKPEHPHLRNSHGRGAIATGDEVTNLRMDEQKTLSAQQSTESAQMMGTNRFLIGAHRVFNPEEGT</sequence>
<dbReference type="EMBL" id="JYDR01000208">
    <property type="protein sequence ID" value="KRY65478.1"/>
    <property type="molecule type" value="Genomic_DNA"/>
</dbReference>
<evidence type="ECO:0000313" key="3">
    <source>
        <dbReference type="Proteomes" id="UP000054632"/>
    </source>
</evidence>
<proteinExistence type="predicted"/>
<organism evidence="2 3">
    <name type="scientific">Trichinella pseudospiralis</name>
    <name type="common">Parasitic roundworm</name>
    <dbReference type="NCBI Taxonomy" id="6337"/>
    <lineage>
        <taxon>Eukaryota</taxon>
        <taxon>Metazoa</taxon>
        <taxon>Ecdysozoa</taxon>
        <taxon>Nematoda</taxon>
        <taxon>Enoplea</taxon>
        <taxon>Dorylaimia</taxon>
        <taxon>Trichinellida</taxon>
        <taxon>Trichinellidae</taxon>
        <taxon>Trichinella</taxon>
    </lineage>
</organism>
<reference evidence="2 3" key="1">
    <citation type="submission" date="2015-01" db="EMBL/GenBank/DDBJ databases">
        <title>Evolution of Trichinella species and genotypes.</title>
        <authorList>
            <person name="Korhonen P.K."/>
            <person name="Edoardo P."/>
            <person name="Giuseppe L.R."/>
            <person name="Gasser R.B."/>
        </authorList>
    </citation>
    <scope>NUCLEOTIDE SEQUENCE [LARGE SCALE GENOMIC DNA]</scope>
    <source>
        <strain evidence="2">ISS13</strain>
    </source>
</reference>